<reference evidence="2" key="1">
    <citation type="journal article" date="2006" name="PLoS Biol.">
        <title>Macronuclear genome sequence of the ciliate Tetrahymena thermophila, a model eukaryote.</title>
        <authorList>
            <person name="Eisen J.A."/>
            <person name="Coyne R.S."/>
            <person name="Wu M."/>
            <person name="Wu D."/>
            <person name="Thiagarajan M."/>
            <person name="Wortman J.R."/>
            <person name="Badger J.H."/>
            <person name="Ren Q."/>
            <person name="Amedeo P."/>
            <person name="Jones K.M."/>
            <person name="Tallon L.J."/>
            <person name="Delcher A.L."/>
            <person name="Salzberg S.L."/>
            <person name="Silva J.C."/>
            <person name="Haas B.J."/>
            <person name="Majoros W.H."/>
            <person name="Farzad M."/>
            <person name="Carlton J.M."/>
            <person name="Smith R.K. Jr."/>
            <person name="Garg J."/>
            <person name="Pearlman R.E."/>
            <person name="Karrer K.M."/>
            <person name="Sun L."/>
            <person name="Manning G."/>
            <person name="Elde N.C."/>
            <person name="Turkewitz A.P."/>
            <person name="Asai D.J."/>
            <person name="Wilkes D.E."/>
            <person name="Wang Y."/>
            <person name="Cai H."/>
            <person name="Collins K."/>
            <person name="Stewart B.A."/>
            <person name="Lee S.R."/>
            <person name="Wilamowska K."/>
            <person name="Weinberg Z."/>
            <person name="Ruzzo W.L."/>
            <person name="Wloga D."/>
            <person name="Gaertig J."/>
            <person name="Frankel J."/>
            <person name="Tsao C.-C."/>
            <person name="Gorovsky M.A."/>
            <person name="Keeling P.J."/>
            <person name="Waller R.F."/>
            <person name="Patron N.J."/>
            <person name="Cherry J.M."/>
            <person name="Stover N.A."/>
            <person name="Krieger C.J."/>
            <person name="del Toro C."/>
            <person name="Ryder H.F."/>
            <person name="Williamson S.C."/>
            <person name="Barbeau R.A."/>
            <person name="Hamilton E.P."/>
            <person name="Orias E."/>
        </authorList>
    </citation>
    <scope>NUCLEOTIDE SEQUENCE [LARGE SCALE GENOMIC DNA]</scope>
    <source>
        <strain evidence="2">SB210</strain>
    </source>
</reference>
<dbReference type="GeneID" id="7823038"/>
<dbReference type="KEGG" id="tet:TTHERM_00569120"/>
<protein>
    <submittedName>
        <fullName evidence="1">Uncharacterized protein</fullName>
    </submittedName>
</protein>
<dbReference type="EMBL" id="GG662498">
    <property type="protein sequence ID" value="EAS07376.1"/>
    <property type="molecule type" value="Genomic_DNA"/>
</dbReference>
<evidence type="ECO:0000313" key="2">
    <source>
        <dbReference type="Proteomes" id="UP000009168"/>
    </source>
</evidence>
<evidence type="ECO:0000313" key="1">
    <source>
        <dbReference type="EMBL" id="EAS07376.1"/>
    </source>
</evidence>
<keyword evidence="2" id="KW-1185">Reference proteome</keyword>
<accession>Q24I62</accession>
<dbReference type="RefSeq" id="XP_001027618.1">
    <property type="nucleotide sequence ID" value="XM_001027618.3"/>
</dbReference>
<proteinExistence type="predicted"/>
<organism evidence="1 2">
    <name type="scientific">Tetrahymena thermophila (strain SB210)</name>
    <dbReference type="NCBI Taxonomy" id="312017"/>
    <lineage>
        <taxon>Eukaryota</taxon>
        <taxon>Sar</taxon>
        <taxon>Alveolata</taxon>
        <taxon>Ciliophora</taxon>
        <taxon>Intramacronucleata</taxon>
        <taxon>Oligohymenophorea</taxon>
        <taxon>Hymenostomatida</taxon>
        <taxon>Tetrahymenina</taxon>
        <taxon>Tetrahymenidae</taxon>
        <taxon>Tetrahymena</taxon>
    </lineage>
</organism>
<dbReference type="Proteomes" id="UP000009168">
    <property type="component" value="Unassembled WGS sequence"/>
</dbReference>
<dbReference type="AlphaFoldDB" id="Q24I62"/>
<dbReference type="InParanoid" id="Q24I62"/>
<dbReference type="HOGENOM" id="CLU_614673_0_0_1"/>
<sequence>MANIYQQENMLTTKNLLIDDNLQYNDSSYYSQLGTLTSTQTNDHSYLKNSDTSECSTKKLLVDKQDENKNEMNDQYLKILAIPDIFSFQNDDSFEEQFKAYQEDQLLQKKETNIFTDNNNYNQYQQIHESPLFDEEESIKFQKNEQFQMNQYTYQAQQFENNSFYPQCANQQYQVKQQKYSNYFDNYIYTENDFEEQEGLFNQESSQQQNYSQFEIYQQMNQKMFNNNNFIPINFTQTQEQTVTLQPLINGQNTRNNCQIEQIKPIQLNQLEDNQQQLEQQQEIQNDLQKFDVSIENKTIVSIENKTIVSIENKTIKKRNRKRKQNLVGEDQCQETKNIANNIFIFLFEQIKEYGYEIKQTQKGYISISNFNKILTEELKKQPDLKKILLDIVNSSLIKKATNTNNYKTMFKVIKYKAGLEVMIQNPGKFRSIKEATNYAFQKQQK</sequence>
<name>Q24I62_TETTS</name>
<gene>
    <name evidence="1" type="ORF">TTHERM_00569120</name>
</gene>